<evidence type="ECO:0000313" key="3">
    <source>
        <dbReference type="Proteomes" id="UP000027616"/>
    </source>
</evidence>
<dbReference type="Pfam" id="PF01300">
    <property type="entry name" value="Sua5_yciO_yrdC"/>
    <property type="match status" value="1"/>
</dbReference>
<dbReference type="PROSITE" id="PS51163">
    <property type="entry name" value="YRDC"/>
    <property type="match status" value="1"/>
</dbReference>
<evidence type="ECO:0000259" key="1">
    <source>
        <dbReference type="PROSITE" id="PS51163"/>
    </source>
</evidence>
<dbReference type="NCBIfam" id="TIGR00057">
    <property type="entry name" value="L-threonylcarbamoyladenylate synthase"/>
    <property type="match status" value="1"/>
</dbReference>
<gene>
    <name evidence="2" type="ORF">BN938_1993</name>
</gene>
<organism evidence="2 3">
    <name type="scientific">Mucinivorans hirudinis</name>
    <dbReference type="NCBI Taxonomy" id="1433126"/>
    <lineage>
        <taxon>Bacteria</taxon>
        <taxon>Pseudomonadati</taxon>
        <taxon>Bacteroidota</taxon>
        <taxon>Bacteroidia</taxon>
        <taxon>Bacteroidales</taxon>
        <taxon>Rikenellaceae</taxon>
        <taxon>Mucinivorans</taxon>
    </lineage>
</organism>
<proteinExistence type="predicted"/>
<dbReference type="PANTHER" id="PTHR42828:SF3">
    <property type="entry name" value="THREONYLCARBAMOYL-AMP SYNTHASE"/>
    <property type="match status" value="1"/>
</dbReference>
<dbReference type="HOGENOM" id="CLU_031397_3_0_10"/>
<dbReference type="eggNOG" id="COG0009">
    <property type="taxonomic scope" value="Bacteria"/>
</dbReference>
<evidence type="ECO:0000313" key="2">
    <source>
        <dbReference type="EMBL" id="CDN32070.1"/>
    </source>
</evidence>
<dbReference type="STRING" id="1433126.BN938_1993"/>
<dbReference type="PANTHER" id="PTHR42828">
    <property type="entry name" value="DHBP SYNTHASE RIBB-LIKE ALPHA/BETA DOMAIN-CONTAINING PROTEIN"/>
    <property type="match status" value="1"/>
</dbReference>
<name>A0A060R924_9BACT</name>
<sequence>MVIKIYPDNPNANAIREVVAILRAGGVIAYPTDTVYAFGCSLSSPKGIEKLREIKGKKHTNMSIVCADLSNLADYAKVDNATFRILKRNLPGAFTFILNATSKTPDKVLDGRRTIGIRIPDNAIARAIVNELGVPMVTTSIKDHEQEYLTDPELIEEKYTMLQAVVDGGYGEFTASTVVDCTGDEPEIIREGKAELQ</sequence>
<dbReference type="Proteomes" id="UP000027616">
    <property type="component" value="Chromosome I"/>
</dbReference>
<dbReference type="InterPro" id="IPR052532">
    <property type="entry name" value="SUA5_domain"/>
</dbReference>
<dbReference type="AlphaFoldDB" id="A0A060R924"/>
<dbReference type="KEGG" id="rbc:BN938_1993"/>
<dbReference type="Gene3D" id="3.90.870.10">
    <property type="entry name" value="DHBP synthase"/>
    <property type="match status" value="1"/>
</dbReference>
<keyword evidence="3" id="KW-1185">Reference proteome</keyword>
<dbReference type="GO" id="GO:0003725">
    <property type="term" value="F:double-stranded RNA binding"/>
    <property type="evidence" value="ECO:0007669"/>
    <property type="project" value="InterPro"/>
</dbReference>
<reference evidence="2 3" key="1">
    <citation type="journal article" date="2015" name="Genome Announc.">
        <title>Complete Genome Sequence of the Novel Leech Symbiont Mucinivorans hirudinis M3T.</title>
        <authorList>
            <person name="Nelson M.C."/>
            <person name="Bomar L."/>
            <person name="Graf J."/>
        </authorList>
    </citation>
    <scope>NUCLEOTIDE SEQUENCE [LARGE SCALE GENOMIC DNA]</scope>
    <source>
        <strain evidence="3">M3</strain>
    </source>
</reference>
<dbReference type="InterPro" id="IPR006070">
    <property type="entry name" value="Sua5-like_dom"/>
</dbReference>
<accession>A0A060R924</accession>
<dbReference type="SUPFAM" id="SSF55821">
    <property type="entry name" value="YrdC/RibB"/>
    <property type="match status" value="1"/>
</dbReference>
<dbReference type="InterPro" id="IPR017945">
    <property type="entry name" value="DHBP_synth_RibB-like_a/b_dom"/>
</dbReference>
<feature type="domain" description="YrdC-like" evidence="1">
    <location>
        <begin position="12"/>
        <end position="194"/>
    </location>
</feature>
<dbReference type="EMBL" id="HG934468">
    <property type="protein sequence ID" value="CDN32070.1"/>
    <property type="molecule type" value="Genomic_DNA"/>
</dbReference>
<protein>
    <submittedName>
        <fullName evidence="2">Hypothetical YciO protein</fullName>
    </submittedName>
</protein>
<dbReference type="OrthoDB" id="9814580at2"/>
<dbReference type="PATRIC" id="fig|1433126.3.peg.1971"/>